<sequence>ILLLVMAVVFVLFGKRRFRLGFCRSRDKKERKGPKKVSDFTDHLLDLFGDDEVKSLLNRPINERRFDLDLLKVRGSRHKYLMQRNDKKKKTADDYYTIAIAALNSDKLISKWLLGKVHKHRLVTICKEKSLQLAPESKKQKDDYVDVIRYWHENEIARRNPGAKKSYVQVLPPIESRSQAPHRNTAFHDECAGTASSESRTEAQGRSASASLDELDILSRMLNAMDLESESSRKENQRNYAEDSSTTNRTNHPSDLSIAPVIQPSLLAELRFPGPTVTRPSQIPSTSFAASYETQALQSNLYFQNSSPTNLYGTIMTPAYSILSETGGISEAEKRRKLEATSSNSRHYVSIRHLETTSSSTFDPKSSTSVQQKESTNNASEVVIRLYTKPDGWRHIQQSTCALELNGDLILSNLNKSLDIPDEALCKVIHPKTRRPIYDGTVNGERRIEAEIIQEALEEGGFLRITVVPTKTKASQPS</sequence>
<name>A0A0H2R3G7_9AGAM</name>
<feature type="compositionally biased region" description="Basic and acidic residues" evidence="1">
    <location>
        <begin position="230"/>
        <end position="241"/>
    </location>
</feature>
<organism evidence="2 3">
    <name type="scientific">Schizopora paradoxa</name>
    <dbReference type="NCBI Taxonomy" id="27342"/>
    <lineage>
        <taxon>Eukaryota</taxon>
        <taxon>Fungi</taxon>
        <taxon>Dikarya</taxon>
        <taxon>Basidiomycota</taxon>
        <taxon>Agaricomycotina</taxon>
        <taxon>Agaricomycetes</taxon>
        <taxon>Hymenochaetales</taxon>
        <taxon>Schizoporaceae</taxon>
        <taxon>Schizopora</taxon>
    </lineage>
</organism>
<feature type="compositionally biased region" description="Polar residues" evidence="1">
    <location>
        <begin position="242"/>
        <end position="254"/>
    </location>
</feature>
<feature type="compositionally biased region" description="Low complexity" evidence="1">
    <location>
        <begin position="356"/>
        <end position="369"/>
    </location>
</feature>
<dbReference type="Proteomes" id="UP000053477">
    <property type="component" value="Unassembled WGS sequence"/>
</dbReference>
<feature type="non-terminal residue" evidence="2">
    <location>
        <position position="1"/>
    </location>
</feature>
<feature type="region of interest" description="Disordered" evidence="1">
    <location>
        <begin position="228"/>
        <end position="256"/>
    </location>
</feature>
<accession>A0A0H2R3G7</accession>
<dbReference type="AlphaFoldDB" id="A0A0H2R3G7"/>
<dbReference type="EMBL" id="KQ086809">
    <property type="protein sequence ID" value="KLO03993.1"/>
    <property type="molecule type" value="Genomic_DNA"/>
</dbReference>
<protein>
    <submittedName>
        <fullName evidence="2">Uncharacterized protein</fullName>
    </submittedName>
</protein>
<gene>
    <name evidence="2" type="ORF">SCHPADRAFT_897385</name>
</gene>
<reference evidence="2 3" key="1">
    <citation type="submission" date="2015-04" db="EMBL/GenBank/DDBJ databases">
        <title>Complete genome sequence of Schizopora paradoxa KUC8140, a cosmopolitan wood degrader in East Asia.</title>
        <authorList>
            <consortium name="DOE Joint Genome Institute"/>
            <person name="Min B."/>
            <person name="Park H."/>
            <person name="Jang Y."/>
            <person name="Kim J.-J."/>
            <person name="Kim K.H."/>
            <person name="Pangilinan J."/>
            <person name="Lipzen A."/>
            <person name="Riley R."/>
            <person name="Grigoriev I.V."/>
            <person name="Spatafora J.W."/>
            <person name="Choi I.-G."/>
        </authorList>
    </citation>
    <scope>NUCLEOTIDE SEQUENCE [LARGE SCALE GENOMIC DNA]</scope>
    <source>
        <strain evidence="2 3">KUC8140</strain>
    </source>
</reference>
<evidence type="ECO:0000313" key="3">
    <source>
        <dbReference type="Proteomes" id="UP000053477"/>
    </source>
</evidence>
<evidence type="ECO:0000313" key="2">
    <source>
        <dbReference type="EMBL" id="KLO03993.1"/>
    </source>
</evidence>
<feature type="region of interest" description="Disordered" evidence="1">
    <location>
        <begin position="355"/>
        <end position="375"/>
    </location>
</feature>
<keyword evidence="3" id="KW-1185">Reference proteome</keyword>
<proteinExistence type="predicted"/>
<evidence type="ECO:0000256" key="1">
    <source>
        <dbReference type="SAM" id="MobiDB-lite"/>
    </source>
</evidence>
<dbReference type="InParanoid" id="A0A0H2R3G7"/>